<keyword evidence="13" id="KW-1185">Reference proteome</keyword>
<dbReference type="EC" id="4.1.1.17" evidence="6"/>
<dbReference type="OrthoDB" id="9802147at2"/>
<dbReference type="EMBL" id="SLXO01000002">
    <property type="protein sequence ID" value="TCP37840.1"/>
    <property type="molecule type" value="Genomic_DNA"/>
</dbReference>
<evidence type="ECO:0000256" key="6">
    <source>
        <dbReference type="ARBA" id="ARBA00034138"/>
    </source>
</evidence>
<dbReference type="InterPro" id="IPR022657">
    <property type="entry name" value="De-COase2_CS"/>
</dbReference>
<dbReference type="InterPro" id="IPR022643">
    <property type="entry name" value="De-COase2_C"/>
</dbReference>
<evidence type="ECO:0000256" key="9">
    <source>
        <dbReference type="RuleBase" id="RU003737"/>
    </source>
</evidence>
<dbReference type="PRINTS" id="PR01182">
    <property type="entry name" value="ORNDCRBXLASE"/>
</dbReference>
<feature type="domain" description="Orn/DAP/Arg decarboxylase 2 N-terminal" evidence="11">
    <location>
        <begin position="49"/>
        <end position="278"/>
    </location>
</feature>
<evidence type="ECO:0000313" key="13">
    <source>
        <dbReference type="Proteomes" id="UP000295399"/>
    </source>
</evidence>
<protein>
    <recommendedName>
        <fullName evidence="6">ornithine decarboxylase</fullName>
        <ecNumber evidence="6">4.1.1.17</ecNumber>
    </recommendedName>
</protein>
<evidence type="ECO:0000256" key="3">
    <source>
        <dbReference type="ARBA" id="ARBA00022898"/>
    </source>
</evidence>
<dbReference type="Pfam" id="PF00278">
    <property type="entry name" value="Orn_DAP_Arg_deC"/>
    <property type="match status" value="1"/>
</dbReference>
<keyword evidence="3 8" id="KW-0663">Pyridoxal phosphate</keyword>
<dbReference type="AlphaFoldDB" id="A0A4R2PQ03"/>
<dbReference type="GO" id="GO:0033387">
    <property type="term" value="P:putrescine biosynthetic process from arginine, via ornithine"/>
    <property type="evidence" value="ECO:0007669"/>
    <property type="project" value="TreeGrafter"/>
</dbReference>
<sequence length="444" mass="46388">MTQLFAEADCRRQEAGSGLLPVYQSVEAAIADHDGERPVPLFYPEALDRAAQAFVGAFRGHVVYAVKSNPDPVILSRLAHAGVTRFDVASTAEVDLVQRSVPAAHLAFMHPVKPRSAIARAYAAGVRTFALDSAAELAKIDAATGGARDLTLFVRLGCDQGSAAYALDTKFGIAGAEAVDLVARTATVAQRLGLTFHVGSQCMEPQAYARAIAMAADVAARAGTPVDALDVGGGFPAPYPGMTPPPLAAYMDAIHGAVDAHGLGRAHLACEPGRALVAAAGSVLARVELRKGDRLYLNDGTYGSLFDAGRTVGWRFPTRLVGRESAAEARAFSFFGPTCDSLDAMAGPFHLPDDVDEGDWIEIGQLGAYGTALRTAFNGFTAEALVAIDARAQAARPPHQPQTGQVQTGQPPMTVHPVAAFPVAAYPEADAPRPDMPLPAVAAE</sequence>
<dbReference type="Gene3D" id="3.20.20.10">
    <property type="entry name" value="Alanine racemase"/>
    <property type="match status" value="1"/>
</dbReference>
<dbReference type="SUPFAM" id="SSF50621">
    <property type="entry name" value="Alanine racemase C-terminal domain-like"/>
    <property type="match status" value="1"/>
</dbReference>
<dbReference type="PANTHER" id="PTHR11482">
    <property type="entry name" value="ARGININE/DIAMINOPIMELATE/ORNITHINE DECARBOXYLASE"/>
    <property type="match status" value="1"/>
</dbReference>
<evidence type="ECO:0000256" key="2">
    <source>
        <dbReference type="ARBA" id="ARBA00008872"/>
    </source>
</evidence>
<evidence type="ECO:0000256" key="4">
    <source>
        <dbReference type="ARBA" id="ARBA00023239"/>
    </source>
</evidence>
<gene>
    <name evidence="12" type="ORF">EV659_102248</name>
</gene>
<evidence type="ECO:0000256" key="1">
    <source>
        <dbReference type="ARBA" id="ARBA00001933"/>
    </source>
</evidence>
<dbReference type="SUPFAM" id="SSF51419">
    <property type="entry name" value="PLP-binding barrel"/>
    <property type="match status" value="1"/>
</dbReference>
<dbReference type="PRINTS" id="PR01179">
    <property type="entry name" value="ODADCRBXLASE"/>
</dbReference>
<dbReference type="FunFam" id="3.20.20.10:FF:000008">
    <property type="entry name" value="Ornithine decarboxylase"/>
    <property type="match status" value="1"/>
</dbReference>
<dbReference type="InterPro" id="IPR022653">
    <property type="entry name" value="De-COase2_pyr-phos_BS"/>
</dbReference>
<dbReference type="InterPro" id="IPR022644">
    <property type="entry name" value="De-COase2_N"/>
</dbReference>
<evidence type="ECO:0000259" key="11">
    <source>
        <dbReference type="Pfam" id="PF02784"/>
    </source>
</evidence>
<dbReference type="GO" id="GO:0005737">
    <property type="term" value="C:cytoplasm"/>
    <property type="evidence" value="ECO:0007669"/>
    <property type="project" value="TreeGrafter"/>
</dbReference>
<feature type="modified residue" description="N6-(pyridoxal phosphate)lysine" evidence="8">
    <location>
        <position position="67"/>
    </location>
</feature>
<dbReference type="InParanoid" id="A0A4R2PQ03"/>
<dbReference type="Gene3D" id="2.40.37.10">
    <property type="entry name" value="Lyase, Ornithine Decarboxylase, Chain A, domain 1"/>
    <property type="match status" value="1"/>
</dbReference>
<dbReference type="InterPro" id="IPR002433">
    <property type="entry name" value="Orn_de-COase"/>
</dbReference>
<reference evidence="12 13" key="1">
    <citation type="submission" date="2019-03" db="EMBL/GenBank/DDBJ databases">
        <title>Genomic Encyclopedia of Type Strains, Phase IV (KMG-IV): sequencing the most valuable type-strain genomes for metagenomic binning, comparative biology and taxonomic classification.</title>
        <authorList>
            <person name="Goeker M."/>
        </authorList>
    </citation>
    <scope>NUCLEOTIDE SEQUENCE [LARGE SCALE GENOMIC DNA]</scope>
    <source>
        <strain evidence="12 13">DSM 2132</strain>
    </source>
</reference>
<evidence type="ECO:0000256" key="8">
    <source>
        <dbReference type="PIRSR" id="PIRSR600183-50"/>
    </source>
</evidence>
<comment type="cofactor">
    <cofactor evidence="1 8">
        <name>pyridoxal 5'-phosphate</name>
        <dbReference type="ChEBI" id="CHEBI:597326"/>
    </cofactor>
</comment>
<dbReference type="Proteomes" id="UP000295399">
    <property type="component" value="Unassembled WGS sequence"/>
</dbReference>
<dbReference type="GO" id="GO:0004586">
    <property type="term" value="F:ornithine decarboxylase activity"/>
    <property type="evidence" value="ECO:0007669"/>
    <property type="project" value="UniProtKB-EC"/>
</dbReference>
<dbReference type="Pfam" id="PF02784">
    <property type="entry name" value="Orn_Arg_deC_N"/>
    <property type="match status" value="1"/>
</dbReference>
<accession>A0A4R2PQ03</accession>
<evidence type="ECO:0000256" key="5">
    <source>
        <dbReference type="ARBA" id="ARBA00034115"/>
    </source>
</evidence>
<dbReference type="PANTHER" id="PTHR11482:SF6">
    <property type="entry name" value="ORNITHINE DECARBOXYLASE 1-RELATED"/>
    <property type="match status" value="1"/>
</dbReference>
<evidence type="ECO:0000313" key="12">
    <source>
        <dbReference type="EMBL" id="TCP37840.1"/>
    </source>
</evidence>
<feature type="domain" description="Orn/DAP/Arg decarboxylase 2 C-terminal" evidence="10">
    <location>
        <begin position="279"/>
        <end position="367"/>
    </location>
</feature>
<name>A0A4R2PQ03_RHOSA</name>
<comment type="caution">
    <text evidence="12">The sequence shown here is derived from an EMBL/GenBank/DDBJ whole genome shotgun (WGS) entry which is preliminary data.</text>
</comment>
<proteinExistence type="inferred from homology"/>
<evidence type="ECO:0000256" key="7">
    <source>
        <dbReference type="ARBA" id="ARBA00049127"/>
    </source>
</evidence>
<organism evidence="12 13">
    <name type="scientific">Rhodothalassium salexigens DSM 2132</name>
    <dbReference type="NCBI Taxonomy" id="1188247"/>
    <lineage>
        <taxon>Bacteria</taxon>
        <taxon>Pseudomonadati</taxon>
        <taxon>Pseudomonadota</taxon>
        <taxon>Alphaproteobacteria</taxon>
        <taxon>Rhodothalassiales</taxon>
        <taxon>Rhodothalassiaceae</taxon>
        <taxon>Rhodothalassium</taxon>
    </lineage>
</organism>
<evidence type="ECO:0000259" key="10">
    <source>
        <dbReference type="Pfam" id="PF00278"/>
    </source>
</evidence>
<dbReference type="PROSITE" id="PS00878">
    <property type="entry name" value="ODR_DC_2_1"/>
    <property type="match status" value="1"/>
</dbReference>
<dbReference type="RefSeq" id="WP_132707496.1">
    <property type="nucleotide sequence ID" value="NZ_JACIGF010000002.1"/>
</dbReference>
<dbReference type="InterPro" id="IPR009006">
    <property type="entry name" value="Ala_racemase/Decarboxylase_C"/>
</dbReference>
<dbReference type="PROSITE" id="PS00879">
    <property type="entry name" value="ODR_DC_2_2"/>
    <property type="match status" value="1"/>
</dbReference>
<feature type="active site" description="Proton donor" evidence="8">
    <location>
        <position position="339"/>
    </location>
</feature>
<dbReference type="InterPro" id="IPR029066">
    <property type="entry name" value="PLP-binding_barrel"/>
</dbReference>
<comment type="similarity">
    <text evidence="2 9">Belongs to the Orn/Lys/Arg decarboxylase class-II family.</text>
</comment>
<comment type="pathway">
    <text evidence="5">Amine and polyamine biosynthesis; putrescine biosynthesis via L-ornithine pathway; putrescine from L-ornithine: step 1/1.</text>
</comment>
<keyword evidence="4" id="KW-0456">Lyase</keyword>
<comment type="catalytic activity">
    <reaction evidence="7">
        <text>L-ornithine + H(+) = putrescine + CO2</text>
        <dbReference type="Rhea" id="RHEA:22964"/>
        <dbReference type="ChEBI" id="CHEBI:15378"/>
        <dbReference type="ChEBI" id="CHEBI:16526"/>
        <dbReference type="ChEBI" id="CHEBI:46911"/>
        <dbReference type="ChEBI" id="CHEBI:326268"/>
        <dbReference type="EC" id="4.1.1.17"/>
    </reaction>
</comment>
<dbReference type="InterPro" id="IPR000183">
    <property type="entry name" value="Orn/DAP/Arg_de-COase"/>
</dbReference>